<dbReference type="InterPro" id="IPR001460">
    <property type="entry name" value="PCN-bd_Tpept"/>
</dbReference>
<evidence type="ECO:0000256" key="9">
    <source>
        <dbReference type="ARBA" id="ARBA00023268"/>
    </source>
</evidence>
<evidence type="ECO:0000259" key="14">
    <source>
        <dbReference type="Pfam" id="PF00912"/>
    </source>
</evidence>
<name>A0ABU7LU08_9PROT</name>
<dbReference type="PANTHER" id="PTHR32282">
    <property type="entry name" value="BINDING PROTEIN TRANSPEPTIDASE, PUTATIVE-RELATED"/>
    <property type="match status" value="1"/>
</dbReference>
<dbReference type="SUPFAM" id="SSF56601">
    <property type="entry name" value="beta-lactamase/transpeptidase-like"/>
    <property type="match status" value="1"/>
</dbReference>
<keyword evidence="12" id="KW-0472">Membrane</keyword>
<dbReference type="EMBL" id="JAZDRP010000008">
    <property type="protein sequence ID" value="MEE2527049.1"/>
    <property type="molecule type" value="Genomic_DNA"/>
</dbReference>
<organism evidence="15 16">
    <name type="scientific">Hyphobacterium lacteum</name>
    <dbReference type="NCBI Taxonomy" id="3116575"/>
    <lineage>
        <taxon>Bacteria</taxon>
        <taxon>Pseudomonadati</taxon>
        <taxon>Pseudomonadota</taxon>
        <taxon>Alphaproteobacteria</taxon>
        <taxon>Maricaulales</taxon>
        <taxon>Maricaulaceae</taxon>
        <taxon>Hyphobacterium</taxon>
    </lineage>
</organism>
<evidence type="ECO:0000256" key="10">
    <source>
        <dbReference type="ARBA" id="ARBA00044770"/>
    </source>
</evidence>
<dbReference type="SUPFAM" id="SSF53955">
    <property type="entry name" value="Lysozyme-like"/>
    <property type="match status" value="1"/>
</dbReference>
<proteinExistence type="inferred from homology"/>
<reference evidence="15 16" key="1">
    <citation type="submission" date="2024-01" db="EMBL/GenBank/DDBJ databases">
        <title>Hyphobacterium bacterium isolated from marine sediment.</title>
        <authorList>
            <person name="Zhao S."/>
        </authorList>
    </citation>
    <scope>NUCLEOTIDE SEQUENCE [LARGE SCALE GENOMIC DNA]</scope>
    <source>
        <strain evidence="16">HN65</strain>
    </source>
</reference>
<keyword evidence="8" id="KW-0378">Hydrolase</keyword>
<keyword evidence="7" id="KW-0808">Transferase</keyword>
<sequence length="650" mass="71130">MTPFRADLLADKRRRRERFAWIVTIAFAVIVIGGGIAAGTFWRWAFSDIPELPANLETLWDVRRESSVTLLDRNGEVIDVRGPLYGAPARIEDLPDHVAQAFIAIEDRRFYEHSGVDIWGAARAVLANLQAGATVQGGSTITMQLVKNLVLTPERSMRRKFQEMRLAIELERRLSKDEILQLYLNRIYFGARAYGIEAAARRYFDKPAAELTLAEAAMLAALPKAPSRLDPTSNLAAAQERAAIVLAAMEDAGFITAEQRAEAEANPAAPIIPEPEELRDPEVFGHVFDFAVLEAQDVLGELPSDAILQISIDPELQETAHRVLTARMESEGEAENAGEAALVALSPDGEVRAMIGGRDYLESQFNRAAQARRQPGSAFKPIVFLAALENGSSPYSVYYDEPIDLEGWQPRNFGGNYRGRVSMQEALRRSINTVAAQIGAEVGPESLVDVAGRLGIETELPPLPALALGAVEVTLLELTSAYATIANSGMRHDTVFLTRISNSRGETLWEAHEGEPERTVEESDALTLSTMMQDVVLNGTGANARLPDRPAAGKTGTSQSFRDAWFIGFTADYVAGVWVGNDDDTPTNDVTGGGLPARLWRDFMIAAHEDLPARLLAAPAPRERTEFEERLAAFYSELTNAFEAEAESIP</sequence>
<dbReference type="Proteomes" id="UP001354971">
    <property type="component" value="Unassembled WGS sequence"/>
</dbReference>
<keyword evidence="9" id="KW-0511">Multifunctional enzyme</keyword>
<dbReference type="InterPro" id="IPR001264">
    <property type="entry name" value="Glyco_trans_51"/>
</dbReference>
<dbReference type="InterPro" id="IPR023346">
    <property type="entry name" value="Lysozyme-like_dom_sf"/>
</dbReference>
<dbReference type="Pfam" id="PF00912">
    <property type="entry name" value="Transgly"/>
    <property type="match status" value="1"/>
</dbReference>
<comment type="similarity">
    <text evidence="3">In the N-terminal section; belongs to the glycosyltransferase 51 family.</text>
</comment>
<dbReference type="PANTHER" id="PTHR32282:SF33">
    <property type="entry name" value="PEPTIDOGLYCAN GLYCOSYLTRANSFERASE"/>
    <property type="match status" value="1"/>
</dbReference>
<feature type="domain" description="Penicillin-binding protein transpeptidase" evidence="13">
    <location>
        <begin position="342"/>
        <end position="572"/>
    </location>
</feature>
<evidence type="ECO:0000256" key="12">
    <source>
        <dbReference type="SAM" id="Phobius"/>
    </source>
</evidence>
<evidence type="ECO:0000256" key="6">
    <source>
        <dbReference type="ARBA" id="ARBA00022676"/>
    </source>
</evidence>
<dbReference type="InterPro" id="IPR036950">
    <property type="entry name" value="PBP_transglycosylase"/>
</dbReference>
<protein>
    <recommendedName>
        <fullName evidence="10">peptidoglycan glycosyltransferase</fullName>
        <ecNumber evidence="10">2.4.99.28</ecNumber>
    </recommendedName>
</protein>
<dbReference type="InterPro" id="IPR050396">
    <property type="entry name" value="Glycosyltr_51/Transpeptidase"/>
</dbReference>
<keyword evidence="12" id="KW-1133">Transmembrane helix</keyword>
<dbReference type="RefSeq" id="WP_330199713.1">
    <property type="nucleotide sequence ID" value="NZ_JAZDRP010000008.1"/>
</dbReference>
<keyword evidence="12" id="KW-0812">Transmembrane</keyword>
<dbReference type="InterPro" id="IPR012338">
    <property type="entry name" value="Beta-lactam/transpept-like"/>
</dbReference>
<evidence type="ECO:0000256" key="4">
    <source>
        <dbReference type="ARBA" id="ARBA00022645"/>
    </source>
</evidence>
<evidence type="ECO:0000256" key="7">
    <source>
        <dbReference type="ARBA" id="ARBA00022679"/>
    </source>
</evidence>
<dbReference type="Gene3D" id="3.40.710.10">
    <property type="entry name" value="DD-peptidase/beta-lactamase superfamily"/>
    <property type="match status" value="1"/>
</dbReference>
<evidence type="ECO:0000256" key="11">
    <source>
        <dbReference type="ARBA" id="ARBA00049902"/>
    </source>
</evidence>
<dbReference type="NCBIfam" id="TIGR02074">
    <property type="entry name" value="PBP_1a_fam"/>
    <property type="match status" value="1"/>
</dbReference>
<evidence type="ECO:0000313" key="16">
    <source>
        <dbReference type="Proteomes" id="UP001354971"/>
    </source>
</evidence>
<dbReference type="Gene3D" id="1.10.3810.10">
    <property type="entry name" value="Biosynthetic peptidoglycan transglycosylase-like"/>
    <property type="match status" value="1"/>
</dbReference>
<evidence type="ECO:0000256" key="3">
    <source>
        <dbReference type="ARBA" id="ARBA00007739"/>
    </source>
</evidence>
<evidence type="ECO:0000256" key="5">
    <source>
        <dbReference type="ARBA" id="ARBA00022670"/>
    </source>
</evidence>
<feature type="domain" description="Glycosyl transferase family 51" evidence="14">
    <location>
        <begin position="88"/>
        <end position="249"/>
    </location>
</feature>
<accession>A0ABU7LU08</accession>
<evidence type="ECO:0000259" key="13">
    <source>
        <dbReference type="Pfam" id="PF00905"/>
    </source>
</evidence>
<evidence type="ECO:0000256" key="8">
    <source>
        <dbReference type="ARBA" id="ARBA00022801"/>
    </source>
</evidence>
<comment type="similarity">
    <text evidence="2">In the C-terminal section; belongs to the transpeptidase family.</text>
</comment>
<keyword evidence="5" id="KW-0645">Protease</keyword>
<dbReference type="EC" id="2.4.99.28" evidence="10"/>
<feature type="transmembrane region" description="Helical" evidence="12">
    <location>
        <begin position="21"/>
        <end position="45"/>
    </location>
</feature>
<comment type="caution">
    <text evidence="15">The sequence shown here is derived from an EMBL/GenBank/DDBJ whole genome shotgun (WGS) entry which is preliminary data.</text>
</comment>
<evidence type="ECO:0000256" key="2">
    <source>
        <dbReference type="ARBA" id="ARBA00007090"/>
    </source>
</evidence>
<keyword evidence="6" id="KW-0328">Glycosyltransferase</keyword>
<evidence type="ECO:0000313" key="15">
    <source>
        <dbReference type="EMBL" id="MEE2527049.1"/>
    </source>
</evidence>
<comment type="pathway">
    <text evidence="1">Cell wall biogenesis; peptidoglycan biosynthesis.</text>
</comment>
<keyword evidence="16" id="KW-1185">Reference proteome</keyword>
<gene>
    <name evidence="15" type="ORF">V0U79_11780</name>
</gene>
<evidence type="ECO:0000256" key="1">
    <source>
        <dbReference type="ARBA" id="ARBA00004752"/>
    </source>
</evidence>
<dbReference type="Pfam" id="PF00905">
    <property type="entry name" value="Transpeptidase"/>
    <property type="match status" value="1"/>
</dbReference>
<comment type="catalytic activity">
    <reaction evidence="11">
        <text>[GlcNAc-(1-&gt;4)-Mur2Ac(oyl-L-Ala-gamma-D-Glu-L-Lys-D-Ala-D-Ala)](n)-di-trans,octa-cis-undecaprenyl diphosphate + beta-D-GlcNAc-(1-&gt;4)-Mur2Ac(oyl-L-Ala-gamma-D-Glu-L-Lys-D-Ala-D-Ala)-di-trans,octa-cis-undecaprenyl diphosphate = [GlcNAc-(1-&gt;4)-Mur2Ac(oyl-L-Ala-gamma-D-Glu-L-Lys-D-Ala-D-Ala)](n+1)-di-trans,octa-cis-undecaprenyl diphosphate + di-trans,octa-cis-undecaprenyl diphosphate + H(+)</text>
        <dbReference type="Rhea" id="RHEA:23708"/>
        <dbReference type="Rhea" id="RHEA-COMP:9602"/>
        <dbReference type="Rhea" id="RHEA-COMP:9603"/>
        <dbReference type="ChEBI" id="CHEBI:15378"/>
        <dbReference type="ChEBI" id="CHEBI:58405"/>
        <dbReference type="ChEBI" id="CHEBI:60033"/>
        <dbReference type="ChEBI" id="CHEBI:78435"/>
        <dbReference type="EC" id="2.4.99.28"/>
    </reaction>
</comment>
<keyword evidence="4" id="KW-0121">Carboxypeptidase</keyword>